<dbReference type="AlphaFoldDB" id="A0AAW1KSR2"/>
<evidence type="ECO:0000256" key="1">
    <source>
        <dbReference type="SAM" id="Phobius"/>
    </source>
</evidence>
<sequence length="268" mass="29956">MADVTKYQLITNTNIFSDFKTHFSHFTTRKCSPLIYGLVFVFVIFTVFLAFSSSSSPWFISVFTVNSTFSADESYKSHLSSQNNQTFDVPISQNLNKTHKAANFEQNNSTLNNSTFSDPQKFMHINQSSNLLPQISSPPQNQTVETVLGDQINNTTPQISQIPSNSTENRSGVELKTSDLGALLWKNQGKTIQSNDGVLGVAGKKEGKLVGCDLYDGKWVKDESYPLYKAGSCKLIDQQFNCLLNGRPDLDFQKLKWKPNACSLPRLI</sequence>
<dbReference type="Pfam" id="PF14416">
    <property type="entry name" value="PMR5N"/>
    <property type="match status" value="1"/>
</dbReference>
<keyword evidence="1" id="KW-0812">Transmembrane</keyword>
<accession>A0AAW1KSR2</accession>
<evidence type="ECO:0000259" key="2">
    <source>
        <dbReference type="Pfam" id="PF14416"/>
    </source>
</evidence>
<keyword evidence="1" id="KW-1133">Transmembrane helix</keyword>
<feature type="domain" description="Trichome birefringence-like N-terminal" evidence="2">
    <location>
        <begin position="211"/>
        <end position="263"/>
    </location>
</feature>
<dbReference type="PANTHER" id="PTHR32285:SF22">
    <property type="entry name" value="PROTEIN TRICHOME BIREFRINGENCE"/>
    <property type="match status" value="1"/>
</dbReference>
<dbReference type="GO" id="GO:0005794">
    <property type="term" value="C:Golgi apparatus"/>
    <property type="evidence" value="ECO:0007669"/>
    <property type="project" value="TreeGrafter"/>
</dbReference>
<comment type="caution">
    <text evidence="3">The sequence shown here is derived from an EMBL/GenBank/DDBJ whole genome shotgun (WGS) entry which is preliminary data.</text>
</comment>
<keyword evidence="1" id="KW-0472">Membrane</keyword>
<name>A0AAW1KSR2_SAPOF</name>
<proteinExistence type="predicted"/>
<dbReference type="EMBL" id="JBDFQZ010000005">
    <property type="protein sequence ID" value="KAK9725620.1"/>
    <property type="molecule type" value="Genomic_DNA"/>
</dbReference>
<organism evidence="3 4">
    <name type="scientific">Saponaria officinalis</name>
    <name type="common">Common soapwort</name>
    <name type="synonym">Lychnis saponaria</name>
    <dbReference type="NCBI Taxonomy" id="3572"/>
    <lineage>
        <taxon>Eukaryota</taxon>
        <taxon>Viridiplantae</taxon>
        <taxon>Streptophyta</taxon>
        <taxon>Embryophyta</taxon>
        <taxon>Tracheophyta</taxon>
        <taxon>Spermatophyta</taxon>
        <taxon>Magnoliopsida</taxon>
        <taxon>eudicotyledons</taxon>
        <taxon>Gunneridae</taxon>
        <taxon>Pentapetalae</taxon>
        <taxon>Caryophyllales</taxon>
        <taxon>Caryophyllaceae</taxon>
        <taxon>Caryophylleae</taxon>
        <taxon>Saponaria</taxon>
    </lineage>
</organism>
<dbReference type="InterPro" id="IPR029962">
    <property type="entry name" value="TBL"/>
</dbReference>
<gene>
    <name evidence="3" type="ORF">RND81_05G157900</name>
</gene>
<dbReference type="Proteomes" id="UP001443914">
    <property type="component" value="Unassembled WGS sequence"/>
</dbReference>
<dbReference type="GO" id="GO:0016413">
    <property type="term" value="F:O-acetyltransferase activity"/>
    <property type="evidence" value="ECO:0007669"/>
    <property type="project" value="InterPro"/>
</dbReference>
<feature type="transmembrane region" description="Helical" evidence="1">
    <location>
        <begin position="34"/>
        <end position="51"/>
    </location>
</feature>
<evidence type="ECO:0000313" key="4">
    <source>
        <dbReference type="Proteomes" id="UP001443914"/>
    </source>
</evidence>
<dbReference type="PANTHER" id="PTHR32285">
    <property type="entry name" value="PROTEIN TRICHOME BIREFRINGENCE-LIKE 9-RELATED"/>
    <property type="match status" value="1"/>
</dbReference>
<protein>
    <recommendedName>
        <fullName evidence="2">Trichome birefringence-like N-terminal domain-containing protein</fullName>
    </recommendedName>
</protein>
<keyword evidence="4" id="KW-1185">Reference proteome</keyword>
<reference evidence="3" key="1">
    <citation type="submission" date="2024-03" db="EMBL/GenBank/DDBJ databases">
        <title>WGS assembly of Saponaria officinalis var. Norfolk2.</title>
        <authorList>
            <person name="Jenkins J."/>
            <person name="Shu S."/>
            <person name="Grimwood J."/>
            <person name="Barry K."/>
            <person name="Goodstein D."/>
            <person name="Schmutz J."/>
            <person name="Leebens-Mack J."/>
            <person name="Osbourn A."/>
        </authorList>
    </citation>
    <scope>NUCLEOTIDE SEQUENCE [LARGE SCALE GENOMIC DNA]</scope>
    <source>
        <strain evidence="3">JIC</strain>
    </source>
</reference>
<evidence type="ECO:0000313" key="3">
    <source>
        <dbReference type="EMBL" id="KAK9725620.1"/>
    </source>
</evidence>
<dbReference type="InterPro" id="IPR025846">
    <property type="entry name" value="TBL_N"/>
</dbReference>